<evidence type="ECO:0000256" key="1">
    <source>
        <dbReference type="ARBA" id="ARBA00001946"/>
    </source>
</evidence>
<dbReference type="Pfam" id="PF00293">
    <property type="entry name" value="NUDIX"/>
    <property type="match status" value="1"/>
</dbReference>
<dbReference type="Gene3D" id="3.90.79.10">
    <property type="entry name" value="Nucleoside Triphosphate Pyrophosphohydrolase"/>
    <property type="match status" value="1"/>
</dbReference>
<reference evidence="5 6" key="1">
    <citation type="submission" date="2021-03" db="EMBL/GenBank/DDBJ databases">
        <title>Complete genome of Polaribacter_sp.SM13.</title>
        <authorList>
            <person name="Jeong S.W."/>
            <person name="Bae J.W."/>
        </authorList>
    </citation>
    <scope>NUCLEOTIDE SEQUENCE [LARGE SCALE GENOMIC DNA]</scope>
    <source>
        <strain evidence="5 6">SM13</strain>
    </source>
</reference>
<dbReference type="InterPro" id="IPR015797">
    <property type="entry name" value="NUDIX_hydrolase-like_dom_sf"/>
</dbReference>
<sequence length="198" mass="23171">MYKVFVNDKPIIITSSQKKENNFPIHILRNTVSDEIVHKLRNRNIKGVNLYTPDLEKGWQEFLHSFKIVTAAGGLVLNDKKEVLFIFRNGVWDLPKGRIEKGEQIEETAIREVEEECGIFDLKIVKPLLTTYHVYFQDGMKLKETFWFLMTSAYSKELVPQLEEGITKVVFKNDEEIVEAFKNTYKNIELVYDTYKEG</sequence>
<dbReference type="PROSITE" id="PS00893">
    <property type="entry name" value="NUDIX_BOX"/>
    <property type="match status" value="1"/>
</dbReference>
<dbReference type="GO" id="GO:0016787">
    <property type="term" value="F:hydrolase activity"/>
    <property type="evidence" value="ECO:0007669"/>
    <property type="project" value="UniProtKB-KW"/>
</dbReference>
<keyword evidence="6" id="KW-1185">Reference proteome</keyword>
<keyword evidence="2 3" id="KW-0378">Hydrolase</keyword>
<proteinExistence type="inferred from homology"/>
<protein>
    <submittedName>
        <fullName evidence="5">NUDIX domain-containing protein</fullName>
    </submittedName>
</protein>
<dbReference type="PANTHER" id="PTHR43046:SF14">
    <property type="entry name" value="MUTT_NUDIX FAMILY PROTEIN"/>
    <property type="match status" value="1"/>
</dbReference>
<dbReference type="RefSeq" id="WP_208079806.1">
    <property type="nucleotide sequence ID" value="NZ_CP071869.1"/>
</dbReference>
<comment type="similarity">
    <text evidence="3">Belongs to the Nudix hydrolase family.</text>
</comment>
<evidence type="ECO:0000313" key="5">
    <source>
        <dbReference type="EMBL" id="QTE23810.1"/>
    </source>
</evidence>
<dbReference type="Proteomes" id="UP000663920">
    <property type="component" value="Chromosome"/>
</dbReference>
<dbReference type="CDD" id="cd03673">
    <property type="entry name" value="NUDIX_Ap6A_hydrolase"/>
    <property type="match status" value="1"/>
</dbReference>
<feature type="domain" description="Nudix hydrolase" evidence="4">
    <location>
        <begin position="67"/>
        <end position="198"/>
    </location>
</feature>
<dbReference type="SUPFAM" id="SSF55811">
    <property type="entry name" value="Nudix"/>
    <property type="match status" value="1"/>
</dbReference>
<dbReference type="InterPro" id="IPR000086">
    <property type="entry name" value="NUDIX_hydrolase_dom"/>
</dbReference>
<gene>
    <name evidence="5" type="ORF">J3359_05955</name>
</gene>
<dbReference type="EMBL" id="CP071869">
    <property type="protein sequence ID" value="QTE23810.1"/>
    <property type="molecule type" value="Genomic_DNA"/>
</dbReference>
<evidence type="ECO:0000256" key="3">
    <source>
        <dbReference type="RuleBase" id="RU003476"/>
    </source>
</evidence>
<dbReference type="PANTHER" id="PTHR43046">
    <property type="entry name" value="GDP-MANNOSE MANNOSYL HYDROLASE"/>
    <property type="match status" value="1"/>
</dbReference>
<dbReference type="PROSITE" id="PS51462">
    <property type="entry name" value="NUDIX"/>
    <property type="match status" value="1"/>
</dbReference>
<evidence type="ECO:0000313" key="6">
    <source>
        <dbReference type="Proteomes" id="UP000663920"/>
    </source>
</evidence>
<evidence type="ECO:0000256" key="2">
    <source>
        <dbReference type="ARBA" id="ARBA00022801"/>
    </source>
</evidence>
<evidence type="ECO:0000259" key="4">
    <source>
        <dbReference type="PROSITE" id="PS51462"/>
    </source>
</evidence>
<comment type="cofactor">
    <cofactor evidence="1">
        <name>Mg(2+)</name>
        <dbReference type="ChEBI" id="CHEBI:18420"/>
    </cofactor>
</comment>
<accession>A0A975CS63</accession>
<dbReference type="KEGG" id="pcea:J3359_05955"/>
<name>A0A975CS63_9FLAO</name>
<dbReference type="InterPro" id="IPR020476">
    <property type="entry name" value="Nudix_hydrolase"/>
</dbReference>
<dbReference type="InterPro" id="IPR020084">
    <property type="entry name" value="NUDIX_hydrolase_CS"/>
</dbReference>
<organism evidence="5 6">
    <name type="scientific">Polaribacter cellanae</name>
    <dbReference type="NCBI Taxonomy" id="2818493"/>
    <lineage>
        <taxon>Bacteria</taxon>
        <taxon>Pseudomonadati</taxon>
        <taxon>Bacteroidota</taxon>
        <taxon>Flavobacteriia</taxon>
        <taxon>Flavobacteriales</taxon>
        <taxon>Flavobacteriaceae</taxon>
    </lineage>
</organism>
<dbReference type="AlphaFoldDB" id="A0A975CS63"/>
<dbReference type="PRINTS" id="PR00502">
    <property type="entry name" value="NUDIXFAMILY"/>
</dbReference>